<dbReference type="InterPro" id="IPR029058">
    <property type="entry name" value="AB_hydrolase_fold"/>
</dbReference>
<dbReference type="SUPFAM" id="SSF53474">
    <property type="entry name" value="alpha/beta-Hydrolases"/>
    <property type="match status" value="1"/>
</dbReference>
<dbReference type="PATRIC" id="fig|1072256.5.peg.77"/>
<dbReference type="InterPro" id="IPR013094">
    <property type="entry name" value="AB_hydrolase_3"/>
</dbReference>
<reference evidence="2 3" key="1">
    <citation type="journal article" date="2015" name="Genome Announc.">
        <title>Virulence Factor Genes Detected in the Complete Genome Sequence of Corynebacterium uterequi DSM 45634, Isolated from the Uterus of a Maiden Mare.</title>
        <authorList>
            <person name="Ruckert C."/>
            <person name="Kriete M."/>
            <person name="Jaenicke S."/>
            <person name="Winkler A."/>
            <person name="Tauch A."/>
        </authorList>
    </citation>
    <scope>NUCLEOTIDE SEQUENCE [LARGE SCALE GENOMIC DNA]</scope>
    <source>
        <strain evidence="2 3">DSM 45634</strain>
    </source>
</reference>
<evidence type="ECO:0000313" key="3">
    <source>
        <dbReference type="Proteomes" id="UP000035548"/>
    </source>
</evidence>
<dbReference type="RefSeq" id="WP_052843952.1">
    <property type="nucleotide sequence ID" value="NZ_CP011546.1"/>
</dbReference>
<accession>A0A0G3H9Y7</accession>
<keyword evidence="2" id="KW-0378">Hydrolase</keyword>
<protein>
    <submittedName>
        <fullName evidence="2">Alpha/beta hydrolase fold</fullName>
    </submittedName>
</protein>
<proteinExistence type="predicted"/>
<dbReference type="EMBL" id="CP011546">
    <property type="protein sequence ID" value="AKK10109.1"/>
    <property type="molecule type" value="Genomic_DNA"/>
</dbReference>
<evidence type="ECO:0000313" key="2">
    <source>
        <dbReference type="EMBL" id="AKK10109.1"/>
    </source>
</evidence>
<dbReference type="KEGG" id="cut:CUTER_00400"/>
<sequence length="277" mass="29639">MDSSAEPKKLSPKLQLEQLLHYFDVTYPLPSFAPPWKGGDGDPDPADRYVGKLPDRITHASMLLLGSAVDHSMPGVAFTTGVTVEDLPELSSVVFRPSSPTGRWAVSLHSGGWWRGSGEALEFQWRPEVAAAAELSGTTIIDVDHPLAPAATVPEMCAAVVRAVDYARTQGASSVTVWGYSSGGALAALLAPHADALVLTFPDLASLDGLPDAVRGDAALPVELPRTMLQVALHDEIAARPQLPAAEEFEYVSSHRISTPEVARQRIRDTAEFLRSV</sequence>
<keyword evidence="3" id="KW-1185">Reference proteome</keyword>
<organism evidence="2 3">
    <name type="scientific">Corynebacterium uterequi</name>
    <dbReference type="NCBI Taxonomy" id="1072256"/>
    <lineage>
        <taxon>Bacteria</taxon>
        <taxon>Bacillati</taxon>
        <taxon>Actinomycetota</taxon>
        <taxon>Actinomycetes</taxon>
        <taxon>Mycobacteriales</taxon>
        <taxon>Corynebacteriaceae</taxon>
        <taxon>Corynebacterium</taxon>
    </lineage>
</organism>
<gene>
    <name evidence="2" type="ORF">CUTER_00400</name>
</gene>
<name>A0A0G3H9Y7_9CORY</name>
<dbReference type="OrthoDB" id="4418429at2"/>
<dbReference type="Pfam" id="PF07859">
    <property type="entry name" value="Abhydrolase_3"/>
    <property type="match status" value="1"/>
</dbReference>
<evidence type="ECO:0000259" key="1">
    <source>
        <dbReference type="Pfam" id="PF07859"/>
    </source>
</evidence>
<feature type="domain" description="Alpha/beta hydrolase fold-3" evidence="1">
    <location>
        <begin position="106"/>
        <end position="194"/>
    </location>
</feature>
<dbReference type="AlphaFoldDB" id="A0A0G3H9Y7"/>
<reference evidence="3" key="2">
    <citation type="submission" date="2015-05" db="EMBL/GenBank/DDBJ databases">
        <title>Complete genome sequence of Corynebacterium uterequi DSM 45634, isolated from the uterus of a maiden mare.</title>
        <authorList>
            <person name="Ruckert C."/>
            <person name="Albersmeier A."/>
            <person name="Winkler A."/>
            <person name="Tauch A."/>
        </authorList>
    </citation>
    <scope>NUCLEOTIDE SEQUENCE [LARGE SCALE GENOMIC DNA]</scope>
    <source>
        <strain evidence="3">DSM 45634</strain>
    </source>
</reference>
<dbReference type="Gene3D" id="3.40.50.1820">
    <property type="entry name" value="alpha/beta hydrolase"/>
    <property type="match status" value="1"/>
</dbReference>
<dbReference type="GO" id="GO:0016787">
    <property type="term" value="F:hydrolase activity"/>
    <property type="evidence" value="ECO:0007669"/>
    <property type="project" value="UniProtKB-KW"/>
</dbReference>
<dbReference type="Proteomes" id="UP000035548">
    <property type="component" value="Chromosome"/>
</dbReference>
<dbReference type="STRING" id="1072256.CUTER_00400"/>